<reference evidence="2" key="1">
    <citation type="journal article" date="2014" name="Front. Microbiol.">
        <title>High frequency of phylogenetically diverse reductive dehalogenase-homologous genes in deep subseafloor sedimentary metagenomes.</title>
        <authorList>
            <person name="Kawai M."/>
            <person name="Futagami T."/>
            <person name="Toyoda A."/>
            <person name="Takaki Y."/>
            <person name="Nishi S."/>
            <person name="Hori S."/>
            <person name="Arai W."/>
            <person name="Tsubouchi T."/>
            <person name="Morono Y."/>
            <person name="Uchiyama I."/>
            <person name="Ito T."/>
            <person name="Fujiyama A."/>
            <person name="Inagaki F."/>
            <person name="Takami H."/>
        </authorList>
    </citation>
    <scope>NUCLEOTIDE SEQUENCE</scope>
    <source>
        <strain evidence="2">Expedition CK06-06</strain>
    </source>
</reference>
<dbReference type="EMBL" id="BART01003386">
    <property type="protein sequence ID" value="GAG56001.1"/>
    <property type="molecule type" value="Genomic_DNA"/>
</dbReference>
<evidence type="ECO:0000256" key="1">
    <source>
        <dbReference type="SAM" id="Phobius"/>
    </source>
</evidence>
<accession>X1A728</accession>
<sequence>MSKGENKNIGKWFKVSFFIILLIGAGYFFGTICKQFGQSYDLILSPSKELLILLLWFLLALFAVLVSSGLIAVLVRPIWTGIIAFALSGLAMLMGWDVTIGSCILVLIYILIAIFYTVSVAKEMTQRIKFSVSPISEGQAILTIALILLVCGNLYFGYSEYIKEEGFSIPEFYIEKLMEQMEKRVGEELPTSQRRLAIAELREELNKMINNFTERIKSYEKFI</sequence>
<feature type="transmembrane region" description="Helical" evidence="1">
    <location>
        <begin position="99"/>
        <end position="119"/>
    </location>
</feature>
<protein>
    <submittedName>
        <fullName evidence="2">Uncharacterized protein</fullName>
    </submittedName>
</protein>
<feature type="transmembrane region" description="Helical" evidence="1">
    <location>
        <begin position="12"/>
        <end position="30"/>
    </location>
</feature>
<keyword evidence="1" id="KW-0812">Transmembrane</keyword>
<feature type="transmembrane region" description="Helical" evidence="1">
    <location>
        <begin position="73"/>
        <end position="93"/>
    </location>
</feature>
<name>X1A728_9ZZZZ</name>
<keyword evidence="1" id="KW-0472">Membrane</keyword>
<organism evidence="2">
    <name type="scientific">marine sediment metagenome</name>
    <dbReference type="NCBI Taxonomy" id="412755"/>
    <lineage>
        <taxon>unclassified sequences</taxon>
        <taxon>metagenomes</taxon>
        <taxon>ecological metagenomes</taxon>
    </lineage>
</organism>
<proteinExistence type="predicted"/>
<feature type="transmembrane region" description="Helical" evidence="1">
    <location>
        <begin position="140"/>
        <end position="158"/>
    </location>
</feature>
<feature type="transmembrane region" description="Helical" evidence="1">
    <location>
        <begin position="50"/>
        <end position="66"/>
    </location>
</feature>
<comment type="caution">
    <text evidence="2">The sequence shown here is derived from an EMBL/GenBank/DDBJ whole genome shotgun (WGS) entry which is preliminary data.</text>
</comment>
<keyword evidence="1" id="KW-1133">Transmembrane helix</keyword>
<dbReference type="AlphaFoldDB" id="X1A728"/>
<feature type="non-terminal residue" evidence="2">
    <location>
        <position position="223"/>
    </location>
</feature>
<evidence type="ECO:0000313" key="2">
    <source>
        <dbReference type="EMBL" id="GAG56001.1"/>
    </source>
</evidence>
<gene>
    <name evidence="2" type="ORF">S01H4_09393</name>
</gene>